<evidence type="ECO:0000313" key="2">
    <source>
        <dbReference type="Proteomes" id="UP000299102"/>
    </source>
</evidence>
<accession>A0A4C1UE97</accession>
<reference evidence="1 2" key="1">
    <citation type="journal article" date="2019" name="Commun. Biol.">
        <title>The bagworm genome reveals a unique fibroin gene that provides high tensile strength.</title>
        <authorList>
            <person name="Kono N."/>
            <person name="Nakamura H."/>
            <person name="Ohtoshi R."/>
            <person name="Tomita M."/>
            <person name="Numata K."/>
            <person name="Arakawa K."/>
        </authorList>
    </citation>
    <scope>NUCLEOTIDE SEQUENCE [LARGE SCALE GENOMIC DNA]</scope>
</reference>
<evidence type="ECO:0000313" key="1">
    <source>
        <dbReference type="EMBL" id="GBP24302.1"/>
    </source>
</evidence>
<organism evidence="1 2">
    <name type="scientific">Eumeta variegata</name>
    <name type="common">Bagworm moth</name>
    <name type="synonym">Eumeta japonica</name>
    <dbReference type="NCBI Taxonomy" id="151549"/>
    <lineage>
        <taxon>Eukaryota</taxon>
        <taxon>Metazoa</taxon>
        <taxon>Ecdysozoa</taxon>
        <taxon>Arthropoda</taxon>
        <taxon>Hexapoda</taxon>
        <taxon>Insecta</taxon>
        <taxon>Pterygota</taxon>
        <taxon>Neoptera</taxon>
        <taxon>Endopterygota</taxon>
        <taxon>Lepidoptera</taxon>
        <taxon>Glossata</taxon>
        <taxon>Ditrysia</taxon>
        <taxon>Tineoidea</taxon>
        <taxon>Psychidae</taxon>
        <taxon>Oiketicinae</taxon>
        <taxon>Eumeta</taxon>
    </lineage>
</organism>
<dbReference type="EMBL" id="BGZK01000160">
    <property type="protein sequence ID" value="GBP24302.1"/>
    <property type="molecule type" value="Genomic_DNA"/>
</dbReference>
<proteinExistence type="predicted"/>
<dbReference type="AlphaFoldDB" id="A0A4C1UE97"/>
<name>A0A4C1UE97_EUMVA</name>
<protein>
    <submittedName>
        <fullName evidence="1">Uncharacterized protein</fullName>
    </submittedName>
</protein>
<sequence>MNNVFAIDVEAVAQLGEATGAARTGCQPFRPIELRQPGSENLSSIGSRSVEIFVRGSSTTFPFWSQVRDGGLICCLMPGRLHRKPVVSPSSSSIVTAVSGGDGEVMGRRSARIGETRRMRTSTFRKNYDDHSFVSR</sequence>
<comment type="caution">
    <text evidence="1">The sequence shown here is derived from an EMBL/GenBank/DDBJ whole genome shotgun (WGS) entry which is preliminary data.</text>
</comment>
<keyword evidence="2" id="KW-1185">Reference proteome</keyword>
<dbReference type="Proteomes" id="UP000299102">
    <property type="component" value="Unassembled WGS sequence"/>
</dbReference>
<gene>
    <name evidence="1" type="ORF">EVAR_9400_1</name>
</gene>